<dbReference type="OrthoDB" id="8942091at2759"/>
<keyword evidence="2" id="KW-1185">Reference proteome</keyword>
<dbReference type="AlphaFoldDB" id="A0A4Y2M320"/>
<accession>A0A4Y2M320</accession>
<dbReference type="Proteomes" id="UP000499080">
    <property type="component" value="Unassembled WGS sequence"/>
</dbReference>
<dbReference type="Gene3D" id="3.30.420.10">
    <property type="entry name" value="Ribonuclease H-like superfamily/Ribonuclease H"/>
    <property type="match status" value="1"/>
</dbReference>
<proteinExistence type="predicted"/>
<protein>
    <recommendedName>
        <fullName evidence="3">Tc1-like transposase DDE domain-containing protein</fullName>
    </recommendedName>
</protein>
<dbReference type="GO" id="GO:0003676">
    <property type="term" value="F:nucleic acid binding"/>
    <property type="evidence" value="ECO:0007669"/>
    <property type="project" value="InterPro"/>
</dbReference>
<evidence type="ECO:0000313" key="2">
    <source>
        <dbReference type="Proteomes" id="UP000499080"/>
    </source>
</evidence>
<reference evidence="1 2" key="1">
    <citation type="journal article" date="2019" name="Sci. Rep.">
        <title>Orb-weaving spider Araneus ventricosus genome elucidates the spidroin gene catalogue.</title>
        <authorList>
            <person name="Kono N."/>
            <person name="Nakamura H."/>
            <person name="Ohtoshi R."/>
            <person name="Moran D.A.P."/>
            <person name="Shinohara A."/>
            <person name="Yoshida Y."/>
            <person name="Fujiwara M."/>
            <person name="Mori M."/>
            <person name="Tomita M."/>
            <person name="Arakawa K."/>
        </authorList>
    </citation>
    <scope>NUCLEOTIDE SEQUENCE [LARGE SCALE GENOMIC DNA]</scope>
</reference>
<evidence type="ECO:0008006" key="3">
    <source>
        <dbReference type="Google" id="ProtNLM"/>
    </source>
</evidence>
<name>A0A4Y2M320_ARAVE</name>
<dbReference type="EMBL" id="BGPR01006734">
    <property type="protein sequence ID" value="GBN21448.1"/>
    <property type="molecule type" value="Genomic_DNA"/>
</dbReference>
<organism evidence="1 2">
    <name type="scientific">Araneus ventricosus</name>
    <name type="common">Orbweaver spider</name>
    <name type="synonym">Epeira ventricosa</name>
    <dbReference type="NCBI Taxonomy" id="182803"/>
    <lineage>
        <taxon>Eukaryota</taxon>
        <taxon>Metazoa</taxon>
        <taxon>Ecdysozoa</taxon>
        <taxon>Arthropoda</taxon>
        <taxon>Chelicerata</taxon>
        <taxon>Arachnida</taxon>
        <taxon>Araneae</taxon>
        <taxon>Araneomorphae</taxon>
        <taxon>Entelegynae</taxon>
        <taxon>Araneoidea</taxon>
        <taxon>Araneidae</taxon>
        <taxon>Araneus</taxon>
    </lineage>
</organism>
<sequence length="105" mass="11965">MIWRESGTCYRAPNTVERCHYRGGRLLVWTEIATNDIYVFAGGSVTSVRYREEILNHLVRPFIAAMGTDAIFMNDNAHPHRAQLVRSYLESETIPQMASPVRSPP</sequence>
<evidence type="ECO:0000313" key="1">
    <source>
        <dbReference type="EMBL" id="GBN21448.1"/>
    </source>
</evidence>
<comment type="caution">
    <text evidence="1">The sequence shown here is derived from an EMBL/GenBank/DDBJ whole genome shotgun (WGS) entry which is preliminary data.</text>
</comment>
<gene>
    <name evidence="1" type="ORF">AVEN_149332_1</name>
</gene>
<dbReference type="InterPro" id="IPR036397">
    <property type="entry name" value="RNaseH_sf"/>
</dbReference>